<feature type="transmembrane region" description="Helical" evidence="1">
    <location>
        <begin position="7"/>
        <end position="28"/>
    </location>
</feature>
<evidence type="ECO:0000313" key="3">
    <source>
        <dbReference type="Proteomes" id="UP000199111"/>
    </source>
</evidence>
<name>A0A1I4EI70_9ACTN</name>
<evidence type="ECO:0000256" key="1">
    <source>
        <dbReference type="SAM" id="Phobius"/>
    </source>
</evidence>
<organism evidence="2 3">
    <name type="scientific">Streptosporangium canum</name>
    <dbReference type="NCBI Taxonomy" id="324952"/>
    <lineage>
        <taxon>Bacteria</taxon>
        <taxon>Bacillati</taxon>
        <taxon>Actinomycetota</taxon>
        <taxon>Actinomycetes</taxon>
        <taxon>Streptosporangiales</taxon>
        <taxon>Streptosporangiaceae</taxon>
        <taxon>Streptosporangium</taxon>
    </lineage>
</organism>
<accession>A0A1I4EI70</accession>
<protein>
    <submittedName>
        <fullName evidence="2">Uncharacterized protein</fullName>
    </submittedName>
</protein>
<dbReference type="AlphaFoldDB" id="A0A1I4EI70"/>
<keyword evidence="1" id="KW-1133">Transmembrane helix</keyword>
<sequence length="149" mass="16057">MSKVPRLFWLVLAAMTMAMAVKALKWFFGAGYDVREPLDWVFVATAALAVALALGVGVRGLVRAGRRQYYPPLPGEAPDGPRRRTITSSAIMLLIPVIGISSIMTTLAATDGSDPYRAGPLDWSVIVIVILSIVAMLGLGMWILTKLSK</sequence>
<evidence type="ECO:0000313" key="2">
    <source>
        <dbReference type="EMBL" id="SFL04979.1"/>
    </source>
</evidence>
<gene>
    <name evidence="2" type="ORF">SAMN05216275_15011</name>
</gene>
<dbReference type="Proteomes" id="UP000199111">
    <property type="component" value="Unassembled WGS sequence"/>
</dbReference>
<dbReference type="RefSeq" id="WP_143121286.1">
    <property type="nucleotide sequence ID" value="NZ_FOQY01000050.1"/>
</dbReference>
<keyword evidence="1" id="KW-0472">Membrane</keyword>
<proteinExistence type="predicted"/>
<keyword evidence="1" id="KW-0812">Transmembrane</keyword>
<dbReference type="GeneID" id="96303377"/>
<feature type="transmembrane region" description="Helical" evidence="1">
    <location>
        <begin position="90"/>
        <end position="109"/>
    </location>
</feature>
<feature type="transmembrane region" description="Helical" evidence="1">
    <location>
        <begin position="121"/>
        <end position="144"/>
    </location>
</feature>
<keyword evidence="3" id="KW-1185">Reference proteome</keyword>
<reference evidence="3" key="1">
    <citation type="submission" date="2016-10" db="EMBL/GenBank/DDBJ databases">
        <authorList>
            <person name="Varghese N."/>
            <person name="Submissions S."/>
        </authorList>
    </citation>
    <scope>NUCLEOTIDE SEQUENCE [LARGE SCALE GENOMIC DNA]</scope>
    <source>
        <strain evidence="3">CGMCC 4.2126</strain>
    </source>
</reference>
<dbReference type="EMBL" id="FOQY01000050">
    <property type="protein sequence ID" value="SFL04979.1"/>
    <property type="molecule type" value="Genomic_DNA"/>
</dbReference>
<feature type="transmembrane region" description="Helical" evidence="1">
    <location>
        <begin position="40"/>
        <end position="62"/>
    </location>
</feature>